<evidence type="ECO:0000313" key="2">
    <source>
        <dbReference type="Proteomes" id="UP000245680"/>
    </source>
</evidence>
<keyword evidence="2" id="KW-1185">Reference proteome</keyword>
<evidence type="ECO:0000313" key="1">
    <source>
        <dbReference type="EMBL" id="PWR01874.1"/>
    </source>
</evidence>
<dbReference type="Proteomes" id="UP000245680">
    <property type="component" value="Unassembled WGS sequence"/>
</dbReference>
<gene>
    <name evidence="1" type="ORF">DKT77_14880</name>
</gene>
<comment type="caution">
    <text evidence="1">The sequence shown here is derived from an EMBL/GenBank/DDBJ whole genome shotgun (WGS) entry which is preliminary data.</text>
</comment>
<dbReference type="RefSeq" id="WP_109812457.1">
    <property type="nucleotide sequence ID" value="NZ_QGKU01000047.1"/>
</dbReference>
<name>A0A2V2LEF1_9RHOB</name>
<dbReference type="AlphaFoldDB" id="A0A2V2LEF1"/>
<protein>
    <submittedName>
        <fullName evidence="1">Uncharacterized protein</fullName>
    </submittedName>
</protein>
<reference evidence="1 2" key="1">
    <citation type="submission" date="2018-05" db="EMBL/GenBank/DDBJ databases">
        <title>Rhodobacteraceae gen. nov., sp. nov. isolated from sea water.</title>
        <authorList>
            <person name="Ren Y."/>
        </authorList>
    </citation>
    <scope>NUCLEOTIDE SEQUENCE [LARGE SCALE GENOMIC DNA]</scope>
    <source>
        <strain evidence="1 2">TG-679</strain>
    </source>
</reference>
<dbReference type="EMBL" id="QGKU01000047">
    <property type="protein sequence ID" value="PWR01874.1"/>
    <property type="molecule type" value="Genomic_DNA"/>
</dbReference>
<accession>A0A2V2LEF1</accession>
<organism evidence="1 2">
    <name type="scientific">Meridianimarinicoccus roseus</name>
    <dbReference type="NCBI Taxonomy" id="2072018"/>
    <lineage>
        <taxon>Bacteria</taxon>
        <taxon>Pseudomonadati</taxon>
        <taxon>Pseudomonadota</taxon>
        <taxon>Alphaproteobacteria</taxon>
        <taxon>Rhodobacterales</taxon>
        <taxon>Paracoccaceae</taxon>
        <taxon>Meridianimarinicoccus</taxon>
    </lineage>
</organism>
<sequence length="115" mass="12569">MSRKDPRRALPIRLSAPVLRHVRQRQARSRGRRLMDTVRVMLTAALNGDGLPPPPRCPAPPDAPVRLLQLPRPQRTRLADLSRRTGLDPSQLVCALLAPPDAAATLPSNHSDPGS</sequence>
<proteinExistence type="predicted"/>